<evidence type="ECO:0000256" key="9">
    <source>
        <dbReference type="ARBA" id="ARBA00023237"/>
    </source>
</evidence>
<feature type="chain" id="PRO_5015354042" description="TonB-dependent receptor" evidence="12">
    <location>
        <begin position="26"/>
        <end position="956"/>
    </location>
</feature>
<dbReference type="Pfam" id="PF00593">
    <property type="entry name" value="TonB_dep_Rec_b-barrel"/>
    <property type="match status" value="1"/>
</dbReference>
<evidence type="ECO:0000256" key="8">
    <source>
        <dbReference type="ARBA" id="ARBA00023170"/>
    </source>
</evidence>
<feature type="domain" description="TonB-dependent receptor-like beta-barrel" evidence="13">
    <location>
        <begin position="381"/>
        <end position="914"/>
    </location>
</feature>
<keyword evidence="5 10" id="KW-0812">Transmembrane</keyword>
<dbReference type="InterPro" id="IPR036942">
    <property type="entry name" value="Beta-barrel_TonB_sf"/>
</dbReference>
<dbReference type="Pfam" id="PF07715">
    <property type="entry name" value="Plug"/>
    <property type="match status" value="1"/>
</dbReference>
<dbReference type="OrthoDB" id="8530571at2"/>
<keyword evidence="12" id="KW-0732">Signal</keyword>
<name>A0A2R4C891_9BURK</name>
<evidence type="ECO:0000259" key="14">
    <source>
        <dbReference type="Pfam" id="PF07715"/>
    </source>
</evidence>
<comment type="similarity">
    <text evidence="2 10 11">Belongs to the TonB-dependent receptor family.</text>
</comment>
<keyword evidence="9 10" id="KW-0998">Cell outer membrane</keyword>
<dbReference type="PANTHER" id="PTHR47234">
    <property type="match status" value="1"/>
</dbReference>
<reference evidence="15 16" key="1">
    <citation type="submission" date="2018-03" db="EMBL/GenBank/DDBJ databases">
        <title>Massilia armeniaca sp. nov., isolated from desert soil.</title>
        <authorList>
            <person name="Huang H."/>
            <person name="Ren M."/>
        </authorList>
    </citation>
    <scope>NUCLEOTIDE SEQUENCE [LARGE SCALE GENOMIC DNA]</scope>
    <source>
        <strain evidence="15 16">ZMN-3</strain>
    </source>
</reference>
<gene>
    <name evidence="15" type="ORF">C9I28_08665</name>
</gene>
<dbReference type="Gene3D" id="2.170.130.10">
    <property type="entry name" value="TonB-dependent receptor, plug domain"/>
    <property type="match status" value="1"/>
</dbReference>
<dbReference type="AlphaFoldDB" id="A0A2R4C891"/>
<dbReference type="Gene3D" id="2.40.170.20">
    <property type="entry name" value="TonB-dependent receptor, beta-barrel domain"/>
    <property type="match status" value="1"/>
</dbReference>
<evidence type="ECO:0000256" key="12">
    <source>
        <dbReference type="SAM" id="SignalP"/>
    </source>
</evidence>
<dbReference type="GO" id="GO:0009279">
    <property type="term" value="C:cell outer membrane"/>
    <property type="evidence" value="ECO:0007669"/>
    <property type="project" value="UniProtKB-SubCell"/>
</dbReference>
<evidence type="ECO:0000256" key="7">
    <source>
        <dbReference type="ARBA" id="ARBA00023136"/>
    </source>
</evidence>
<evidence type="ECO:0000256" key="1">
    <source>
        <dbReference type="ARBA" id="ARBA00004571"/>
    </source>
</evidence>
<keyword evidence="8" id="KW-0675">Receptor</keyword>
<dbReference type="PROSITE" id="PS52016">
    <property type="entry name" value="TONB_DEPENDENT_REC_3"/>
    <property type="match status" value="1"/>
</dbReference>
<sequence length="956" mass="104014">MNQKLVLKRSVIAVAMAVAAQAAFAQEAQAPIQKVFVTGSNIKRADKEGSSPVQTVSAKQIAATGANTVAELLHSIPAFGSGASVDGSDGGFSNGASTASLRGLGSSSTLILLNGRRITASAYADPNQGKSAVYDLNTIPISAIERVEIFKDGASAVYGSDAIAGVINFITKSDFNGLQLSANISANDDGEYKRENVNGVWGFGDLEQKGWSGFVAFDASKRHRTTVYDQKDVENDLYRDINTRLNPFSSSLSASPFFYKETKPGSMAFYNNYANRASVINQVNCDKSQQLVGDRNLHNLTAIDTLVGRTFCNFDTNAYNEVQGKGEDANVLSKFTFKLNNNITAFAEASYSRTERYFTAAPRAVRSTAPTTVFTNGGVPSQFQIVLPVGHPDNPFTDARSAVGFRLVNSTNASENINESYRLVAGLQGSVKGWDWESALLWNRGERTERGYGYLYLPTMRRIMTENRTLAATMADPTATRDIENRGFAQVKQIDAKASTSFGKLPGGEIGLALGGEIRQEQIGLTPDLAVQRGDIIGLANSTADGSRVVKSAFVELRTPFFSNFEMDFAGRWDKYPSASNFVPKVGAKWTANEHFTFRGTFAEGFRAPALTQVSPGGVQSFTTVTDKLRCPDGVNPRDGGDKVDCSKGVSSLSAANPNLANERSRSLSFGMIVTPTKNLDILIDWYRIKKVDETALLGAQTVIDHESDYPGLVVRDPNSNNWVKDEDGNVVQNSGAITQINRSYVNQGSTEVSGIDLEITHRLPLGDLGKVTTSLNWAYLAEFRRAEHYGDVAHNLAGTRGGLSDWNTTVDDNPRNRGSLSVNWQRGDHSFTATGNYVGGVSLLRRYDNDVTYDQPYCHYGSGQPKGASSLGGLPKYTDYFGSNCSVAAWTTFDFNYSYSGIKNLVLTFNVKNAFDRKAPYDPAYGGTSDFQGFNDQLHNGKGRYFRLSASYNFW</sequence>
<dbReference type="SUPFAM" id="SSF56935">
    <property type="entry name" value="Porins"/>
    <property type="match status" value="1"/>
</dbReference>
<evidence type="ECO:0000256" key="10">
    <source>
        <dbReference type="PROSITE-ProRule" id="PRU01360"/>
    </source>
</evidence>
<comment type="subcellular location">
    <subcellularLocation>
        <location evidence="1 10">Cell outer membrane</location>
        <topology evidence="1 10">Multi-pass membrane protein</topology>
    </subcellularLocation>
</comment>
<proteinExistence type="inferred from homology"/>
<dbReference type="InterPro" id="IPR039426">
    <property type="entry name" value="TonB-dep_rcpt-like"/>
</dbReference>
<evidence type="ECO:0008006" key="17">
    <source>
        <dbReference type="Google" id="ProtNLM"/>
    </source>
</evidence>
<dbReference type="EMBL" id="CP028324">
    <property type="protein sequence ID" value="AVR95791.1"/>
    <property type="molecule type" value="Genomic_DNA"/>
</dbReference>
<evidence type="ECO:0000256" key="4">
    <source>
        <dbReference type="ARBA" id="ARBA00022452"/>
    </source>
</evidence>
<accession>A0A2R4C891</accession>
<evidence type="ECO:0000313" key="15">
    <source>
        <dbReference type="EMBL" id="AVR95791.1"/>
    </source>
</evidence>
<feature type="domain" description="TonB-dependent receptor plug" evidence="14">
    <location>
        <begin position="48"/>
        <end position="166"/>
    </location>
</feature>
<dbReference type="InterPro" id="IPR012910">
    <property type="entry name" value="Plug_dom"/>
</dbReference>
<keyword evidence="6 11" id="KW-0798">TonB box</keyword>
<keyword evidence="16" id="KW-1185">Reference proteome</keyword>
<keyword evidence="7 10" id="KW-0472">Membrane</keyword>
<dbReference type="PANTHER" id="PTHR47234:SF2">
    <property type="entry name" value="TONB-DEPENDENT RECEPTOR"/>
    <property type="match status" value="1"/>
</dbReference>
<evidence type="ECO:0000256" key="5">
    <source>
        <dbReference type="ARBA" id="ARBA00022692"/>
    </source>
</evidence>
<keyword evidence="3 10" id="KW-0813">Transport</keyword>
<organism evidence="15 16">
    <name type="scientific">Pseudoduganella armeniaca</name>
    <dbReference type="NCBI Taxonomy" id="2072590"/>
    <lineage>
        <taxon>Bacteria</taxon>
        <taxon>Pseudomonadati</taxon>
        <taxon>Pseudomonadota</taxon>
        <taxon>Betaproteobacteria</taxon>
        <taxon>Burkholderiales</taxon>
        <taxon>Oxalobacteraceae</taxon>
        <taxon>Telluria group</taxon>
        <taxon>Pseudoduganella</taxon>
    </lineage>
</organism>
<dbReference type="InterPro" id="IPR000531">
    <property type="entry name" value="Beta-barrel_TonB"/>
</dbReference>
<keyword evidence="4 10" id="KW-1134">Transmembrane beta strand</keyword>
<evidence type="ECO:0000256" key="6">
    <source>
        <dbReference type="ARBA" id="ARBA00023077"/>
    </source>
</evidence>
<evidence type="ECO:0000256" key="3">
    <source>
        <dbReference type="ARBA" id="ARBA00022448"/>
    </source>
</evidence>
<evidence type="ECO:0000256" key="11">
    <source>
        <dbReference type="RuleBase" id="RU003357"/>
    </source>
</evidence>
<dbReference type="KEGG" id="masz:C9I28_08665"/>
<evidence type="ECO:0000259" key="13">
    <source>
        <dbReference type="Pfam" id="PF00593"/>
    </source>
</evidence>
<dbReference type="Proteomes" id="UP000240505">
    <property type="component" value="Chromosome"/>
</dbReference>
<evidence type="ECO:0000313" key="16">
    <source>
        <dbReference type="Proteomes" id="UP000240505"/>
    </source>
</evidence>
<protein>
    <recommendedName>
        <fullName evidence="17">TonB-dependent receptor</fullName>
    </recommendedName>
</protein>
<evidence type="ECO:0000256" key="2">
    <source>
        <dbReference type="ARBA" id="ARBA00009810"/>
    </source>
</evidence>
<dbReference type="RefSeq" id="WP_107141142.1">
    <property type="nucleotide sequence ID" value="NZ_CP028324.1"/>
</dbReference>
<dbReference type="InterPro" id="IPR037066">
    <property type="entry name" value="Plug_dom_sf"/>
</dbReference>
<feature type="signal peptide" evidence="12">
    <location>
        <begin position="1"/>
        <end position="25"/>
    </location>
</feature>